<reference evidence="3 4" key="1">
    <citation type="journal article" date="2010" name="Nature">
        <title>The Ectocarpus genome and the independent evolution of multicellularity in brown algae.</title>
        <authorList>
            <person name="Cock J.M."/>
            <person name="Sterck L."/>
            <person name="Rouze P."/>
            <person name="Scornet D."/>
            <person name="Allen A.E."/>
            <person name="Amoutzias G."/>
            <person name="Anthouard V."/>
            <person name="Artiguenave F."/>
            <person name="Aury J.M."/>
            <person name="Badger J.H."/>
            <person name="Beszteri B."/>
            <person name="Billiau K."/>
            <person name="Bonnet E."/>
            <person name="Bothwell J.H."/>
            <person name="Bowler C."/>
            <person name="Boyen C."/>
            <person name="Brownlee C."/>
            <person name="Carrano C.J."/>
            <person name="Charrier B."/>
            <person name="Cho G.Y."/>
            <person name="Coelho S.M."/>
            <person name="Collen J."/>
            <person name="Corre E."/>
            <person name="Da Silva C."/>
            <person name="Delage L."/>
            <person name="Delaroque N."/>
            <person name="Dittami S.M."/>
            <person name="Doulbeau S."/>
            <person name="Elias M."/>
            <person name="Farnham G."/>
            <person name="Gachon C.M."/>
            <person name="Gschloessl B."/>
            <person name="Heesch S."/>
            <person name="Jabbari K."/>
            <person name="Jubin C."/>
            <person name="Kawai H."/>
            <person name="Kimura K."/>
            <person name="Kloareg B."/>
            <person name="Kupper F.C."/>
            <person name="Lang D."/>
            <person name="Le Bail A."/>
            <person name="Leblanc C."/>
            <person name="Lerouge P."/>
            <person name="Lohr M."/>
            <person name="Lopez P.J."/>
            <person name="Martens C."/>
            <person name="Maumus F."/>
            <person name="Michel G."/>
            <person name="Miranda-Saavedra D."/>
            <person name="Morales J."/>
            <person name="Moreau H."/>
            <person name="Motomura T."/>
            <person name="Nagasato C."/>
            <person name="Napoli C.A."/>
            <person name="Nelson D.R."/>
            <person name="Nyvall-Collen P."/>
            <person name="Peters A.F."/>
            <person name="Pommier C."/>
            <person name="Potin P."/>
            <person name="Poulain J."/>
            <person name="Quesneville H."/>
            <person name="Read B."/>
            <person name="Rensing S.A."/>
            <person name="Ritter A."/>
            <person name="Rousvoal S."/>
            <person name="Samanta M."/>
            <person name="Samson G."/>
            <person name="Schroeder D.C."/>
            <person name="Segurens B."/>
            <person name="Strittmatter M."/>
            <person name="Tonon T."/>
            <person name="Tregear J.W."/>
            <person name="Valentin K."/>
            <person name="von Dassow P."/>
            <person name="Yamagishi T."/>
            <person name="Van de Peer Y."/>
            <person name="Wincker P."/>
        </authorList>
    </citation>
    <scope>NUCLEOTIDE SEQUENCE [LARGE SCALE GENOMIC DNA]</scope>
    <source>
        <strain evidence="4">Ec32 / CCAP1310/4</strain>
    </source>
</reference>
<feature type="domain" description="Amine oxidase" evidence="2">
    <location>
        <begin position="30"/>
        <end position="486"/>
    </location>
</feature>
<dbReference type="PRINTS" id="PR00419">
    <property type="entry name" value="ADXRDTASE"/>
</dbReference>
<evidence type="ECO:0000313" key="4">
    <source>
        <dbReference type="Proteomes" id="UP000002630"/>
    </source>
</evidence>
<dbReference type="Gene3D" id="3.90.660.50">
    <property type="match status" value="1"/>
</dbReference>
<proteinExistence type="predicted"/>
<accession>D8LIB3</accession>
<dbReference type="Proteomes" id="UP000002630">
    <property type="component" value="Linkage Group LG25"/>
</dbReference>
<dbReference type="EMBL" id="FN649750">
    <property type="protein sequence ID" value="CBN79416.1"/>
    <property type="molecule type" value="Genomic_DNA"/>
</dbReference>
<feature type="region of interest" description="Disordered" evidence="1">
    <location>
        <begin position="1"/>
        <end position="20"/>
    </location>
</feature>
<evidence type="ECO:0000256" key="1">
    <source>
        <dbReference type="SAM" id="MobiDB-lite"/>
    </source>
</evidence>
<dbReference type="InterPro" id="IPR036188">
    <property type="entry name" value="FAD/NAD-bd_sf"/>
</dbReference>
<dbReference type="OrthoDB" id="2219495at2759"/>
<dbReference type="PANTHER" id="PTHR42923">
    <property type="entry name" value="PROTOPORPHYRINOGEN OXIDASE"/>
    <property type="match status" value="1"/>
</dbReference>
<dbReference type="PANTHER" id="PTHR42923:SF46">
    <property type="entry name" value="AMINE OXIDASE"/>
    <property type="match status" value="1"/>
</dbReference>
<dbReference type="eggNOG" id="KOG0029">
    <property type="taxonomic scope" value="Eukaryota"/>
</dbReference>
<gene>
    <name evidence="3" type="ORF">Esi_0210_0018</name>
</gene>
<sequence length="544" mass="60004">MSSTDEPTPEEPSTPKKKKKKVVVVGGGWAGFGAAKALTEAGEGSYEVTLLDASPNPGGLSAGWRTAGGRAVEAGIKGFWWSYPNIYDLVERELKIENPFTDWTRSSFFSPDGLQVEAPVLNREQSYPSPLGLFLHTRALFTSLPLADRASMIPLLYAILDFERDEDTYREYDKMTARELFRRFGVSKRLYEEFLKPILLVGLFAPPEELSAGVVLGMLYFYVLAHQPDFDVRWCTGSVTEKIFAPMVDKIKGNGGEIRGGMFVTDVEVGDDKKVTSVLAKNAEGETVSFEADAVVMCVSVQGVKKLLSSCTGLSAARPDLRRAMSLRSVDVMATRLWFDRKVTVKNPSNVIAGFEDSVGGTFFHLNDMQDEYRESEGSVVASDFYHASELLPLSDEQIVERVHKTYLSTCVPEFRDCKVIDSWVGRFPQAVTCFSPGSYVNRPLQAVRGSNVFVAGDWVKGVDHGANGLSQERAYVTGLTAANYVMDSFPGVEARRSPVLQTEPDEPQVAAGKRSNKSVRGALRRLGLPDPILDFTVFPKFFP</sequence>
<dbReference type="InterPro" id="IPR002937">
    <property type="entry name" value="Amino_oxidase"/>
</dbReference>
<dbReference type="OMA" id="MELLYYY"/>
<dbReference type="GO" id="GO:0016491">
    <property type="term" value="F:oxidoreductase activity"/>
    <property type="evidence" value="ECO:0007669"/>
    <property type="project" value="InterPro"/>
</dbReference>
<name>D8LIB3_ECTSI</name>
<dbReference type="EMBL" id="FN648388">
    <property type="protein sequence ID" value="CBN79416.1"/>
    <property type="molecule type" value="Genomic_DNA"/>
</dbReference>
<organism evidence="3 4">
    <name type="scientific">Ectocarpus siliculosus</name>
    <name type="common">Brown alga</name>
    <name type="synonym">Conferva siliculosa</name>
    <dbReference type="NCBI Taxonomy" id="2880"/>
    <lineage>
        <taxon>Eukaryota</taxon>
        <taxon>Sar</taxon>
        <taxon>Stramenopiles</taxon>
        <taxon>Ochrophyta</taxon>
        <taxon>PX clade</taxon>
        <taxon>Phaeophyceae</taxon>
        <taxon>Ectocarpales</taxon>
        <taxon>Ectocarpaceae</taxon>
        <taxon>Ectocarpus</taxon>
    </lineage>
</organism>
<dbReference type="Pfam" id="PF01593">
    <property type="entry name" value="Amino_oxidase"/>
    <property type="match status" value="1"/>
</dbReference>
<dbReference type="InParanoid" id="D8LIB3"/>
<keyword evidence="4" id="KW-1185">Reference proteome</keyword>
<dbReference type="AlphaFoldDB" id="D8LIB3"/>
<protein>
    <recommendedName>
        <fullName evidence="2">Amine oxidase domain-containing protein</fullName>
    </recommendedName>
</protein>
<evidence type="ECO:0000259" key="2">
    <source>
        <dbReference type="Pfam" id="PF01593"/>
    </source>
</evidence>
<dbReference type="InterPro" id="IPR050464">
    <property type="entry name" value="Zeta_carotene_desat/Oxidored"/>
</dbReference>
<dbReference type="STRING" id="2880.D8LIB3"/>
<evidence type="ECO:0000313" key="3">
    <source>
        <dbReference type="EMBL" id="CBN79416.1"/>
    </source>
</evidence>
<dbReference type="Gene3D" id="3.50.50.60">
    <property type="entry name" value="FAD/NAD(P)-binding domain"/>
    <property type="match status" value="2"/>
</dbReference>
<dbReference type="SUPFAM" id="SSF51905">
    <property type="entry name" value="FAD/NAD(P)-binding domain"/>
    <property type="match status" value="1"/>
</dbReference>